<dbReference type="AlphaFoldDB" id="A0A5B7K912"/>
<dbReference type="Proteomes" id="UP000324222">
    <property type="component" value="Unassembled WGS sequence"/>
</dbReference>
<protein>
    <submittedName>
        <fullName evidence="1">Uncharacterized protein</fullName>
    </submittedName>
</protein>
<keyword evidence="2" id="KW-1185">Reference proteome</keyword>
<accession>A0A5B7K912</accession>
<comment type="caution">
    <text evidence="1">The sequence shown here is derived from an EMBL/GenBank/DDBJ whole genome shotgun (WGS) entry which is preliminary data.</text>
</comment>
<proteinExistence type="predicted"/>
<gene>
    <name evidence="1" type="ORF">E2C01_101227</name>
</gene>
<dbReference type="EMBL" id="VSRR010146234">
    <property type="protein sequence ID" value="MPD05481.1"/>
    <property type="molecule type" value="Genomic_DNA"/>
</dbReference>
<name>A0A5B7K912_PORTR</name>
<reference evidence="1 2" key="1">
    <citation type="submission" date="2019-05" db="EMBL/GenBank/DDBJ databases">
        <title>Another draft genome of Portunus trituberculatus and its Hox gene families provides insights of decapod evolution.</title>
        <authorList>
            <person name="Jeong J.-H."/>
            <person name="Song I."/>
            <person name="Kim S."/>
            <person name="Choi T."/>
            <person name="Kim D."/>
            <person name="Ryu S."/>
            <person name="Kim W."/>
        </authorList>
    </citation>
    <scope>NUCLEOTIDE SEQUENCE [LARGE SCALE GENOMIC DNA]</scope>
    <source>
        <tissue evidence="1">Muscle</tissue>
    </source>
</reference>
<evidence type="ECO:0000313" key="2">
    <source>
        <dbReference type="Proteomes" id="UP000324222"/>
    </source>
</evidence>
<dbReference type="OrthoDB" id="7480422at2759"/>
<sequence length="155" mass="17226">MSYQNCGRETGLSMENLLAAGQKGVRATLRDSGLLLTRVFLPRLGGGGAAKTHLAKLDMVQRKAERIISEDHPQQPSTLQNLQHRWDVAGLTILYKVQQQTMVHLQQLHQPLHQAEVRMRGAARTPSALIIPCSHTTHHPRQFVQRLSSGEQVSG</sequence>
<evidence type="ECO:0000313" key="1">
    <source>
        <dbReference type="EMBL" id="MPD05481.1"/>
    </source>
</evidence>
<organism evidence="1 2">
    <name type="scientific">Portunus trituberculatus</name>
    <name type="common">Swimming crab</name>
    <name type="synonym">Neptunus trituberculatus</name>
    <dbReference type="NCBI Taxonomy" id="210409"/>
    <lineage>
        <taxon>Eukaryota</taxon>
        <taxon>Metazoa</taxon>
        <taxon>Ecdysozoa</taxon>
        <taxon>Arthropoda</taxon>
        <taxon>Crustacea</taxon>
        <taxon>Multicrustacea</taxon>
        <taxon>Malacostraca</taxon>
        <taxon>Eumalacostraca</taxon>
        <taxon>Eucarida</taxon>
        <taxon>Decapoda</taxon>
        <taxon>Pleocyemata</taxon>
        <taxon>Brachyura</taxon>
        <taxon>Eubrachyura</taxon>
        <taxon>Portunoidea</taxon>
        <taxon>Portunidae</taxon>
        <taxon>Portuninae</taxon>
        <taxon>Portunus</taxon>
    </lineage>
</organism>